<name>A0A5N5U452_9EURY</name>
<evidence type="ECO:0000313" key="1">
    <source>
        <dbReference type="EMBL" id="KAB7513275.1"/>
    </source>
</evidence>
<comment type="caution">
    <text evidence="1">The sequence shown here is derived from an EMBL/GenBank/DDBJ whole genome shotgun (WGS) entry which is preliminary data.</text>
</comment>
<protein>
    <submittedName>
        <fullName evidence="1">Uncharacterized protein</fullName>
    </submittedName>
</protein>
<gene>
    <name evidence="1" type="ORF">DM867_09830</name>
</gene>
<accession>A0A5N5U452</accession>
<evidence type="ECO:0000313" key="2">
    <source>
        <dbReference type="Proteomes" id="UP000326865"/>
    </source>
</evidence>
<dbReference type="AlphaFoldDB" id="A0A5N5U452"/>
<proteinExistence type="predicted"/>
<sequence>MNDPALGDHVATEHPDHRSGVYRVVGVGDRQVTLLLVGDEEGKRIHTGDVVSVALSEFDGFESVEPPTRRQSLRESIRAGRAIGYWSLRAKARQLRARPAQTALVALLLGGGLLSDVLNLAPEPVSTALVVAGSLLFVLVVTGRLG</sequence>
<dbReference type="RefSeq" id="WP_152134187.1">
    <property type="nucleotide sequence ID" value="NZ_QKKZ01000004.1"/>
</dbReference>
<keyword evidence="2" id="KW-1185">Reference proteome</keyword>
<reference evidence="1 2" key="1">
    <citation type="submission" date="2019-10" db="EMBL/GenBank/DDBJ databases">
        <title>Unraveling microbial dark matter from salterns through culturing: the case of the genus Halosegnis.</title>
        <authorList>
            <person name="Duran-Viseras A."/>
            <person name="Andrei A.-S."/>
            <person name="Vera-Gargallo B."/>
            <person name="Ghai R."/>
            <person name="Sanchez-Porro C."/>
            <person name="Ventosa A."/>
        </authorList>
    </citation>
    <scope>NUCLEOTIDE SEQUENCE [LARGE SCALE GENOMIC DNA]</scope>
    <source>
        <strain evidence="1 2">F18-79</strain>
    </source>
</reference>
<organism evidence="1 2">
    <name type="scientific">Halosegnis rubeus</name>
    <dbReference type="NCBI Taxonomy" id="2212850"/>
    <lineage>
        <taxon>Archaea</taxon>
        <taxon>Methanobacteriati</taxon>
        <taxon>Methanobacteriota</taxon>
        <taxon>Stenosarchaea group</taxon>
        <taxon>Halobacteria</taxon>
        <taxon>Halobacteriales</taxon>
        <taxon>Natronomonadaceae</taxon>
        <taxon>Halosegnis</taxon>
    </lineage>
</organism>
<dbReference type="EMBL" id="QKKZ01000004">
    <property type="protein sequence ID" value="KAB7513275.1"/>
    <property type="molecule type" value="Genomic_DNA"/>
</dbReference>
<dbReference type="Proteomes" id="UP000326865">
    <property type="component" value="Unassembled WGS sequence"/>
</dbReference>